<sequence length="115" mass="13191">MNKQPYVITTGIVLALAIVTFNLSPEATARAKLVFNSFYIPLISAQKSTRTAKNYLINQTVPRKVLLKENAELKRQNEILELRLSQTSSLSRENHTLRSHLQIRPRAEWNPRLAH</sequence>
<reference evidence="3" key="1">
    <citation type="submission" date="2018-05" db="EMBL/GenBank/DDBJ databases">
        <authorList>
            <person name="Lanie J.A."/>
            <person name="Ng W.-L."/>
            <person name="Kazmierczak K.M."/>
            <person name="Andrzejewski T.M."/>
            <person name="Davidsen T.M."/>
            <person name="Wayne K.J."/>
            <person name="Tettelin H."/>
            <person name="Glass J.I."/>
            <person name="Rusch D."/>
            <person name="Podicherti R."/>
            <person name="Tsui H.-C.T."/>
            <person name="Winkler M.E."/>
        </authorList>
    </citation>
    <scope>NUCLEOTIDE SEQUENCE</scope>
</reference>
<dbReference type="EMBL" id="UINC01168180">
    <property type="protein sequence ID" value="SVD71082.1"/>
    <property type="molecule type" value="Genomic_DNA"/>
</dbReference>
<feature type="transmembrane region" description="Helical" evidence="2">
    <location>
        <begin position="6"/>
        <end position="23"/>
    </location>
</feature>
<dbReference type="AlphaFoldDB" id="A0A382XIY3"/>
<evidence type="ECO:0008006" key="4">
    <source>
        <dbReference type="Google" id="ProtNLM"/>
    </source>
</evidence>
<evidence type="ECO:0000256" key="2">
    <source>
        <dbReference type="SAM" id="Phobius"/>
    </source>
</evidence>
<gene>
    <name evidence="3" type="ORF">METZ01_LOCUS423936</name>
</gene>
<keyword evidence="2" id="KW-1133">Transmembrane helix</keyword>
<keyword evidence="1" id="KW-0175">Coiled coil</keyword>
<feature type="coiled-coil region" evidence="1">
    <location>
        <begin position="63"/>
        <end position="90"/>
    </location>
</feature>
<proteinExistence type="predicted"/>
<evidence type="ECO:0000256" key="1">
    <source>
        <dbReference type="SAM" id="Coils"/>
    </source>
</evidence>
<keyword evidence="2" id="KW-0812">Transmembrane</keyword>
<keyword evidence="2" id="KW-0472">Membrane</keyword>
<name>A0A382XIY3_9ZZZZ</name>
<protein>
    <recommendedName>
        <fullName evidence="4">Rod shape-determining protein MreC</fullName>
    </recommendedName>
</protein>
<organism evidence="3">
    <name type="scientific">marine metagenome</name>
    <dbReference type="NCBI Taxonomy" id="408172"/>
    <lineage>
        <taxon>unclassified sequences</taxon>
        <taxon>metagenomes</taxon>
        <taxon>ecological metagenomes</taxon>
    </lineage>
</organism>
<accession>A0A382XIY3</accession>
<evidence type="ECO:0000313" key="3">
    <source>
        <dbReference type="EMBL" id="SVD71082.1"/>
    </source>
</evidence>
<feature type="non-terminal residue" evidence="3">
    <location>
        <position position="115"/>
    </location>
</feature>